<proteinExistence type="predicted"/>
<keyword evidence="2" id="KW-1185">Reference proteome</keyword>
<evidence type="ECO:0000313" key="1">
    <source>
        <dbReference type="EMBL" id="MCZ8371321.1"/>
    </source>
</evidence>
<protein>
    <submittedName>
        <fullName evidence="1">Uncharacterized protein</fullName>
    </submittedName>
</protein>
<dbReference type="EMBL" id="JAPZVM010000001">
    <property type="protein sequence ID" value="MCZ8371321.1"/>
    <property type="molecule type" value="Genomic_DNA"/>
</dbReference>
<evidence type="ECO:0000313" key="2">
    <source>
        <dbReference type="Proteomes" id="UP001141933"/>
    </source>
</evidence>
<reference evidence="1" key="1">
    <citation type="submission" date="2022-12" db="EMBL/GenBank/DDBJ databases">
        <title>Phocaeicola acetigenes sp. nov., isolated feces from a healthy human.</title>
        <authorList>
            <person name="Do H."/>
            <person name="Ha Y.B."/>
            <person name="Kim J.-S."/>
            <person name="Suh M.K."/>
            <person name="Kim H.S."/>
            <person name="Lee J.-S."/>
        </authorList>
    </citation>
    <scope>NUCLEOTIDE SEQUENCE</scope>
    <source>
        <strain evidence="1">KGMB11183</strain>
    </source>
</reference>
<dbReference type="RefSeq" id="WP_269876373.1">
    <property type="nucleotide sequence ID" value="NZ_JAPZVM010000001.1"/>
</dbReference>
<accession>A0ABT4PE64</accession>
<gene>
    <name evidence="1" type="ORF">O6P32_01165</name>
</gene>
<comment type="caution">
    <text evidence="1">The sequence shown here is derived from an EMBL/GenBank/DDBJ whole genome shotgun (WGS) entry which is preliminary data.</text>
</comment>
<sequence length="114" mass="13219">MRKIATHRVYDAESGKISLQQVVELDEQGYVLKMYSFSEEIRYTEWLGDLIILSPLELPKILPDESFSHFKERIASLVQSEGKESPKKAYWMTPFNVSEMEFTSDTHVIVCKSI</sequence>
<dbReference type="Proteomes" id="UP001141933">
    <property type="component" value="Unassembled WGS sequence"/>
</dbReference>
<organism evidence="1 2">
    <name type="scientific">Phocaeicola acetigenes</name>
    <dbReference type="NCBI Taxonomy" id="3016083"/>
    <lineage>
        <taxon>Bacteria</taxon>
        <taxon>Pseudomonadati</taxon>
        <taxon>Bacteroidota</taxon>
        <taxon>Bacteroidia</taxon>
        <taxon>Bacteroidales</taxon>
        <taxon>Bacteroidaceae</taxon>
        <taxon>Phocaeicola</taxon>
    </lineage>
</organism>
<name>A0ABT4PE64_9BACT</name>